<dbReference type="AlphaFoldDB" id="A0A0V8JB35"/>
<dbReference type="PROSITE" id="PS50928">
    <property type="entry name" value="ABC_TM1"/>
    <property type="match status" value="1"/>
</dbReference>
<organism evidence="9 10">
    <name type="scientific">Fictibacillus enclensis</name>
    <dbReference type="NCBI Taxonomy" id="1017270"/>
    <lineage>
        <taxon>Bacteria</taxon>
        <taxon>Bacillati</taxon>
        <taxon>Bacillota</taxon>
        <taxon>Bacilli</taxon>
        <taxon>Bacillales</taxon>
        <taxon>Fictibacillaceae</taxon>
        <taxon>Fictibacillus</taxon>
    </lineage>
</organism>
<evidence type="ECO:0000256" key="3">
    <source>
        <dbReference type="ARBA" id="ARBA00022475"/>
    </source>
</evidence>
<dbReference type="RefSeq" id="WP_061967431.1">
    <property type="nucleotide sequence ID" value="NZ_FMAV01000001.1"/>
</dbReference>
<dbReference type="InterPro" id="IPR035906">
    <property type="entry name" value="MetI-like_sf"/>
</dbReference>
<reference evidence="9 10" key="1">
    <citation type="journal article" date="2014" name="Antonie Van Leeuwenhoek">
        <title>Fictibacillus enclensis sp. nov., isolated from marine sediment.</title>
        <authorList>
            <person name="Dastager S.G."/>
            <person name="Mawlankar R."/>
            <person name="Srinivasan K."/>
            <person name="Tang S.K."/>
            <person name="Lee J.C."/>
            <person name="Ramana V.V."/>
            <person name="Shouche Y.S."/>
        </authorList>
    </citation>
    <scope>NUCLEOTIDE SEQUENCE [LARGE SCALE GENOMIC DNA]</scope>
    <source>
        <strain evidence="9 10">NIO-1003</strain>
    </source>
</reference>
<keyword evidence="2 7" id="KW-0813">Transport</keyword>
<dbReference type="OrthoDB" id="9771544at2"/>
<gene>
    <name evidence="9" type="ORF">AS030_01050</name>
</gene>
<evidence type="ECO:0000256" key="6">
    <source>
        <dbReference type="ARBA" id="ARBA00023136"/>
    </source>
</evidence>
<dbReference type="EMBL" id="LNQN01000001">
    <property type="protein sequence ID" value="KSU84187.1"/>
    <property type="molecule type" value="Genomic_DNA"/>
</dbReference>
<dbReference type="PANTHER" id="PTHR43744">
    <property type="entry name" value="ABC TRANSPORTER PERMEASE PROTEIN MG189-RELATED-RELATED"/>
    <property type="match status" value="1"/>
</dbReference>
<evidence type="ECO:0000313" key="9">
    <source>
        <dbReference type="EMBL" id="KSU84187.1"/>
    </source>
</evidence>
<comment type="similarity">
    <text evidence="7">Belongs to the binding-protein-dependent transport system permease family.</text>
</comment>
<evidence type="ECO:0000256" key="4">
    <source>
        <dbReference type="ARBA" id="ARBA00022692"/>
    </source>
</evidence>
<feature type="transmembrane region" description="Helical" evidence="7">
    <location>
        <begin position="184"/>
        <end position="206"/>
    </location>
</feature>
<evidence type="ECO:0000313" key="10">
    <source>
        <dbReference type="Proteomes" id="UP000054099"/>
    </source>
</evidence>
<feature type="transmembrane region" description="Helical" evidence="7">
    <location>
        <begin position="12"/>
        <end position="32"/>
    </location>
</feature>
<dbReference type="GO" id="GO:0005886">
    <property type="term" value="C:plasma membrane"/>
    <property type="evidence" value="ECO:0007669"/>
    <property type="project" value="UniProtKB-SubCell"/>
</dbReference>
<feature type="domain" description="ABC transmembrane type-1" evidence="8">
    <location>
        <begin position="74"/>
        <end position="263"/>
    </location>
</feature>
<dbReference type="Proteomes" id="UP000054099">
    <property type="component" value="Unassembled WGS sequence"/>
</dbReference>
<accession>A0A0V8JB35</accession>
<evidence type="ECO:0000256" key="1">
    <source>
        <dbReference type="ARBA" id="ARBA00004651"/>
    </source>
</evidence>
<dbReference type="GO" id="GO:0055085">
    <property type="term" value="P:transmembrane transport"/>
    <property type="evidence" value="ECO:0007669"/>
    <property type="project" value="InterPro"/>
</dbReference>
<dbReference type="Pfam" id="PF00528">
    <property type="entry name" value="BPD_transp_1"/>
    <property type="match status" value="1"/>
</dbReference>
<name>A0A0V8JB35_9BACL</name>
<feature type="transmembrane region" description="Helical" evidence="7">
    <location>
        <begin position="109"/>
        <end position="133"/>
    </location>
</feature>
<feature type="transmembrane region" description="Helical" evidence="7">
    <location>
        <begin position="145"/>
        <end position="163"/>
    </location>
</feature>
<proteinExistence type="inferred from homology"/>
<evidence type="ECO:0000259" key="8">
    <source>
        <dbReference type="PROSITE" id="PS50928"/>
    </source>
</evidence>
<dbReference type="Gene3D" id="1.10.3720.10">
    <property type="entry name" value="MetI-like"/>
    <property type="match status" value="1"/>
</dbReference>
<keyword evidence="6 7" id="KW-0472">Membrane</keyword>
<keyword evidence="4 7" id="KW-0812">Transmembrane</keyword>
<evidence type="ECO:0000256" key="7">
    <source>
        <dbReference type="RuleBase" id="RU363032"/>
    </source>
</evidence>
<evidence type="ECO:0000256" key="2">
    <source>
        <dbReference type="ARBA" id="ARBA00022448"/>
    </source>
</evidence>
<keyword evidence="3" id="KW-1003">Cell membrane</keyword>
<keyword evidence="5 7" id="KW-1133">Transmembrane helix</keyword>
<dbReference type="PANTHER" id="PTHR43744:SF12">
    <property type="entry name" value="ABC TRANSPORTER PERMEASE PROTEIN MG189-RELATED"/>
    <property type="match status" value="1"/>
</dbReference>
<protein>
    <recommendedName>
        <fullName evidence="8">ABC transmembrane type-1 domain-containing protein</fullName>
    </recommendedName>
</protein>
<dbReference type="InterPro" id="IPR000515">
    <property type="entry name" value="MetI-like"/>
</dbReference>
<comment type="subcellular location">
    <subcellularLocation>
        <location evidence="1 7">Cell membrane</location>
        <topology evidence="1 7">Multi-pass membrane protein</topology>
    </subcellularLocation>
</comment>
<keyword evidence="10" id="KW-1185">Reference proteome</keyword>
<dbReference type="SUPFAM" id="SSF161098">
    <property type="entry name" value="MetI-like"/>
    <property type="match status" value="1"/>
</dbReference>
<comment type="caution">
    <text evidence="9">The sequence shown here is derived from an EMBL/GenBank/DDBJ whole genome shotgun (WGS) entry which is preliminary data.</text>
</comment>
<feature type="transmembrane region" description="Helical" evidence="7">
    <location>
        <begin position="79"/>
        <end position="100"/>
    </location>
</feature>
<sequence length="278" mass="31972">MKKNRIIAQIGLYVVLILLAILFLFPLVWMVVSSFKTEPEIFADLKSFRAFVPYTFSLDNYTGVFERIPFIRYLLTSTLYVSVIVLLGLFVNSLAAYAFARMQFKGRDLLFSAVVALIIIPFESILLPLYLIIDEFDWLNTYQALIIPFIANAFNIFMFRQFFLNLPKELEESARMDGASTLRIFFQIVIPLSKPVFITVALLTFITHWGDFMWPLIATTDDSVRPLQVGMQFFFHQPPVKYGHVMAALTMATIPLLIIFVFFQKYYVQGIASAGMKN</sequence>
<evidence type="ECO:0000256" key="5">
    <source>
        <dbReference type="ARBA" id="ARBA00022989"/>
    </source>
</evidence>
<feature type="transmembrane region" description="Helical" evidence="7">
    <location>
        <begin position="242"/>
        <end position="263"/>
    </location>
</feature>
<dbReference type="CDD" id="cd06261">
    <property type="entry name" value="TM_PBP2"/>
    <property type="match status" value="1"/>
</dbReference>